<dbReference type="GO" id="GO:0000049">
    <property type="term" value="F:tRNA binding"/>
    <property type="evidence" value="ECO:0007669"/>
    <property type="project" value="TreeGrafter"/>
</dbReference>
<evidence type="ECO:0000313" key="7">
    <source>
        <dbReference type="Proteomes" id="UP000016927"/>
    </source>
</evidence>
<accession>R0MP38</accession>
<dbReference type="EMBL" id="KB908928">
    <property type="protein sequence ID" value="EOB14638.1"/>
    <property type="molecule type" value="Genomic_DNA"/>
</dbReference>
<dbReference type="STRING" id="578461.R0MP38"/>
<dbReference type="GO" id="GO:0003743">
    <property type="term" value="F:translation initiation factor activity"/>
    <property type="evidence" value="ECO:0007669"/>
    <property type="project" value="UniProtKB-KW"/>
</dbReference>
<dbReference type="GO" id="GO:0022627">
    <property type="term" value="C:cytosolic small ribosomal subunit"/>
    <property type="evidence" value="ECO:0007669"/>
    <property type="project" value="TreeGrafter"/>
</dbReference>
<dbReference type="Pfam" id="PF08662">
    <property type="entry name" value="eIF2A"/>
    <property type="match status" value="1"/>
</dbReference>
<evidence type="ECO:0000256" key="3">
    <source>
        <dbReference type="ARBA" id="ARBA00022737"/>
    </source>
</evidence>
<keyword evidence="1" id="KW-0396">Initiation factor</keyword>
<dbReference type="GO" id="GO:0003729">
    <property type="term" value="F:mRNA binding"/>
    <property type="evidence" value="ECO:0007669"/>
    <property type="project" value="TreeGrafter"/>
</dbReference>
<keyword evidence="3" id="KW-0677">Repeat</keyword>
<dbReference type="InterPro" id="IPR011387">
    <property type="entry name" value="TIF2A"/>
</dbReference>
<evidence type="ECO:0000256" key="1">
    <source>
        <dbReference type="ARBA" id="ARBA00022540"/>
    </source>
</evidence>
<evidence type="ECO:0000259" key="5">
    <source>
        <dbReference type="Pfam" id="PF08662"/>
    </source>
</evidence>
<dbReference type="PANTHER" id="PTHR13227:SF0">
    <property type="entry name" value="EUKARYOTIC TRANSLATION INITIATION FACTOR 2A"/>
    <property type="match status" value="1"/>
</dbReference>
<feature type="domain" description="Translation initiation factor beta propellor-like" evidence="5">
    <location>
        <begin position="172"/>
        <end position="328"/>
    </location>
</feature>
<dbReference type="AlphaFoldDB" id="R0MP38"/>
<gene>
    <name evidence="6" type="ORF">NBO_20gi001</name>
</gene>
<dbReference type="InterPro" id="IPR036322">
    <property type="entry name" value="WD40_repeat_dom_sf"/>
</dbReference>
<evidence type="ECO:0000256" key="2">
    <source>
        <dbReference type="ARBA" id="ARBA00022574"/>
    </source>
</evidence>
<keyword evidence="7" id="KW-1185">Reference proteome</keyword>
<dbReference type="OrthoDB" id="2194683at2759"/>
<reference evidence="6 7" key="1">
    <citation type="journal article" date="2013" name="BMC Genomics">
        <title>Comparative genomics of parasitic silkworm microsporidia reveal an association between genome expansion and host adaptation.</title>
        <authorList>
            <person name="Pan G."/>
            <person name="Xu J."/>
            <person name="Li T."/>
            <person name="Xia Q."/>
            <person name="Liu S.L."/>
            <person name="Zhang G."/>
            <person name="Li S."/>
            <person name="Li C."/>
            <person name="Liu H."/>
            <person name="Yang L."/>
            <person name="Liu T."/>
            <person name="Zhang X."/>
            <person name="Wu Z."/>
            <person name="Fan W."/>
            <person name="Dang X."/>
            <person name="Xiang H."/>
            <person name="Tao M."/>
            <person name="Li Y."/>
            <person name="Hu J."/>
            <person name="Li Z."/>
            <person name="Lin L."/>
            <person name="Luo J."/>
            <person name="Geng L."/>
            <person name="Wang L."/>
            <person name="Long M."/>
            <person name="Wan Y."/>
            <person name="He N."/>
            <person name="Zhang Z."/>
            <person name="Lu C."/>
            <person name="Keeling P.J."/>
            <person name="Wang J."/>
            <person name="Xiang Z."/>
            <person name="Zhou Z."/>
        </authorList>
    </citation>
    <scope>NUCLEOTIDE SEQUENCE [LARGE SCALE GENOMIC DNA]</scope>
    <source>
        <strain evidence="7">CQ1 / CVCC 102059</strain>
    </source>
</reference>
<dbReference type="InterPro" id="IPR013979">
    <property type="entry name" value="TIF_beta_prop-like"/>
</dbReference>
<dbReference type="OMA" id="GYAVCHS"/>
<protein>
    <recommendedName>
        <fullName evidence="5">Translation initiation factor beta propellor-like domain-containing protein</fullName>
    </recommendedName>
</protein>
<keyword evidence="2" id="KW-0853">WD repeat</keyword>
<dbReference type="Proteomes" id="UP000016927">
    <property type="component" value="Unassembled WGS sequence"/>
</dbReference>
<sequence>MSIAAQIEGKLILDVFGARIEFDCDTYSVKNNILVYTYEDSLVYYDLIGKKLLYKHHIFSKPIKLQQSENGKISGVLNTDYVLLVFNLEKQIFMENNVSKFELSNNILAYVSGDKMILKKHNEPYPFHRSSDIYSNFYSFDDFCILATRKSLEDNNYKIYMISPDKSIVIGSFDIMEQFSCKINKEKTHILMRLATSYVKNSYFAHTEVHLFDIANLKLGKMPKLSNISDFNFLKNGFVIIFGSQPSNVCVYDYNKNQIKRFPKGLRNQAYFNPHFNIVALAGFGQLSGDIEIYNTETMEKYGELCELGANNIQWENSGTYFYVSTTCMPAGRL</sequence>
<proteinExistence type="predicted"/>
<dbReference type="GO" id="GO:0043022">
    <property type="term" value="F:ribosome binding"/>
    <property type="evidence" value="ECO:0007669"/>
    <property type="project" value="TreeGrafter"/>
</dbReference>
<organism evidence="6 7">
    <name type="scientific">Nosema bombycis (strain CQ1 / CVCC 102059)</name>
    <name type="common">Microsporidian parasite</name>
    <name type="synonym">Pebrine of silkworm</name>
    <dbReference type="NCBI Taxonomy" id="578461"/>
    <lineage>
        <taxon>Eukaryota</taxon>
        <taxon>Fungi</taxon>
        <taxon>Fungi incertae sedis</taxon>
        <taxon>Microsporidia</taxon>
        <taxon>Nosematidae</taxon>
        <taxon>Nosema</taxon>
    </lineage>
</organism>
<dbReference type="SUPFAM" id="SSF50978">
    <property type="entry name" value="WD40 repeat-like"/>
    <property type="match status" value="1"/>
</dbReference>
<dbReference type="HOGENOM" id="CLU_035147_0_0_1"/>
<evidence type="ECO:0000313" key="6">
    <source>
        <dbReference type="EMBL" id="EOB14638.1"/>
    </source>
</evidence>
<evidence type="ECO:0000256" key="4">
    <source>
        <dbReference type="ARBA" id="ARBA00022917"/>
    </source>
</evidence>
<keyword evidence="4" id="KW-0648">Protein biosynthesis</keyword>
<name>R0MP38_NOSB1</name>
<dbReference type="PANTHER" id="PTHR13227">
    <property type="entry name" value="EUKARYOTIC TRANSLATION INITIATION FACTOR 2A"/>
    <property type="match status" value="1"/>
</dbReference>
<dbReference type="VEuPathDB" id="MicrosporidiaDB:NBO_20gi001"/>